<comment type="caution">
    <text evidence="3">The sequence shown here is derived from an EMBL/GenBank/DDBJ whole genome shotgun (WGS) entry which is preliminary data.</text>
</comment>
<dbReference type="OrthoDB" id="2652108at2"/>
<organism evidence="3 4">
    <name type="scientific">Paenibacillus woosongensis</name>
    <dbReference type="NCBI Taxonomy" id="307580"/>
    <lineage>
        <taxon>Bacteria</taxon>
        <taxon>Bacillati</taxon>
        <taxon>Bacillota</taxon>
        <taxon>Bacilli</taxon>
        <taxon>Bacillales</taxon>
        <taxon>Paenibacillaceae</taxon>
        <taxon>Paenibacillus</taxon>
    </lineage>
</organism>
<dbReference type="Pfam" id="PF13349">
    <property type="entry name" value="DUF4097"/>
    <property type="match status" value="1"/>
</dbReference>
<evidence type="ECO:0000313" key="3">
    <source>
        <dbReference type="EMBL" id="MUG44113.1"/>
    </source>
</evidence>
<accession>A0A7X3CL79</accession>
<sequence>MSRIRNKHRSRLNSITMTAAAVTLAMLAGCGIQDKSDEVIVQAASSLEQSVIPAADKWGQRSKEAGLFREISAYHQMGKATRLSVDHTVGNIKISAYDGEEIRVHAVVWFGKSTQQESRQRILDQAEVSVIDKGELLRIVTHPKDEPDSSLWKWAEKKYGFSDFMIDYEIEVPEVLESYDIRHEVGNIELHDLKGSYSIHSEIGQVKLNNVRISGRSSVATSTGSVDVSIAELSGQGQLNVQTEIGNIHAALGDAVECTLVIKNDVGKITGAAEGTSQINGGGGEILLQTQVGSIMVE</sequence>
<keyword evidence="1" id="KW-0732">Signal</keyword>
<name>A0A7X3CL79_9BACL</name>
<evidence type="ECO:0000256" key="1">
    <source>
        <dbReference type="SAM" id="SignalP"/>
    </source>
</evidence>
<dbReference type="RefSeq" id="WP_155609526.1">
    <property type="nucleotide sequence ID" value="NZ_WNZW01000001.1"/>
</dbReference>
<proteinExistence type="predicted"/>
<dbReference type="Proteomes" id="UP000447876">
    <property type="component" value="Unassembled WGS sequence"/>
</dbReference>
<dbReference type="AlphaFoldDB" id="A0A7X3CL79"/>
<dbReference type="InterPro" id="IPR025164">
    <property type="entry name" value="Toastrack_DUF4097"/>
</dbReference>
<gene>
    <name evidence="3" type="ORF">GNP95_03735</name>
</gene>
<reference evidence="3 4" key="1">
    <citation type="submission" date="2019-11" db="EMBL/GenBank/DDBJ databases">
        <title>Draft genome sequences of five Paenibacillus species of dairy origin.</title>
        <authorList>
            <person name="Olajide A.M."/>
            <person name="Chen S."/>
            <person name="Lapointe G."/>
        </authorList>
    </citation>
    <scope>NUCLEOTIDE SEQUENCE [LARGE SCALE GENOMIC DNA]</scope>
    <source>
        <strain evidence="3 4">12CR55</strain>
    </source>
</reference>
<protein>
    <recommendedName>
        <fullName evidence="2">DUF4097 domain-containing protein</fullName>
    </recommendedName>
</protein>
<evidence type="ECO:0000259" key="2">
    <source>
        <dbReference type="Pfam" id="PF13349"/>
    </source>
</evidence>
<feature type="chain" id="PRO_5038874951" description="DUF4097 domain-containing protein" evidence="1">
    <location>
        <begin position="29"/>
        <end position="298"/>
    </location>
</feature>
<evidence type="ECO:0000313" key="4">
    <source>
        <dbReference type="Proteomes" id="UP000447876"/>
    </source>
</evidence>
<dbReference type="PROSITE" id="PS51257">
    <property type="entry name" value="PROKAR_LIPOPROTEIN"/>
    <property type="match status" value="1"/>
</dbReference>
<feature type="domain" description="DUF4097" evidence="2">
    <location>
        <begin position="176"/>
        <end position="252"/>
    </location>
</feature>
<dbReference type="EMBL" id="WNZW01000001">
    <property type="protein sequence ID" value="MUG44113.1"/>
    <property type="molecule type" value="Genomic_DNA"/>
</dbReference>
<feature type="signal peptide" evidence="1">
    <location>
        <begin position="1"/>
        <end position="28"/>
    </location>
</feature>